<dbReference type="EMBL" id="UINC01059608">
    <property type="protein sequence ID" value="SVB83215.1"/>
    <property type="molecule type" value="Genomic_DNA"/>
</dbReference>
<keyword evidence="1" id="KW-1133">Transmembrane helix</keyword>
<gene>
    <name evidence="2" type="ORF">METZ01_LOCUS236069</name>
</gene>
<feature type="transmembrane region" description="Helical" evidence="1">
    <location>
        <begin position="130"/>
        <end position="152"/>
    </location>
</feature>
<name>A0A382H7V6_9ZZZZ</name>
<feature type="transmembrane region" description="Helical" evidence="1">
    <location>
        <begin position="48"/>
        <end position="70"/>
    </location>
</feature>
<accession>A0A382H7V6</accession>
<reference evidence="2" key="1">
    <citation type="submission" date="2018-05" db="EMBL/GenBank/DDBJ databases">
        <authorList>
            <person name="Lanie J.A."/>
            <person name="Ng W.-L."/>
            <person name="Kazmierczak K.M."/>
            <person name="Andrzejewski T.M."/>
            <person name="Davidsen T.M."/>
            <person name="Wayne K.J."/>
            <person name="Tettelin H."/>
            <person name="Glass J.I."/>
            <person name="Rusch D."/>
            <person name="Podicherti R."/>
            <person name="Tsui H.-C.T."/>
            <person name="Winkler M.E."/>
        </authorList>
    </citation>
    <scope>NUCLEOTIDE SEQUENCE</scope>
</reference>
<feature type="non-terminal residue" evidence="2">
    <location>
        <position position="252"/>
    </location>
</feature>
<protein>
    <submittedName>
        <fullName evidence="2">Uncharacterized protein</fullName>
    </submittedName>
</protein>
<evidence type="ECO:0000313" key="2">
    <source>
        <dbReference type="EMBL" id="SVB83215.1"/>
    </source>
</evidence>
<organism evidence="2">
    <name type="scientific">marine metagenome</name>
    <dbReference type="NCBI Taxonomy" id="408172"/>
    <lineage>
        <taxon>unclassified sequences</taxon>
        <taxon>metagenomes</taxon>
        <taxon>ecological metagenomes</taxon>
    </lineage>
</organism>
<sequence>MLQIIQYKKYPLLISLTIQILGLILFAIHKVQDILPTGNNDFLDTIYAYRGIIEGCSLTVSYLLILSLVFRKKHKALLTVICVFMGVFVWIRQEWCLVFFYPILVWLQNKTENSAGRDRTSVARVSVLELYPFSSLAIAVFFSGFLLMTIQIPFPHHVGVRDVLYIQSLSSILIITGLLIFGLIFWAIHLLLEKMVKNGEIYEGLFLFLLLMISFTNFALYSSDTFGSFIEQFKLTSVPFMVSGLLCNILLL</sequence>
<keyword evidence="1" id="KW-0812">Transmembrane</keyword>
<keyword evidence="1" id="KW-0472">Membrane</keyword>
<feature type="transmembrane region" description="Helical" evidence="1">
    <location>
        <begin position="201"/>
        <end position="221"/>
    </location>
</feature>
<feature type="transmembrane region" description="Helical" evidence="1">
    <location>
        <begin position="12"/>
        <end position="28"/>
    </location>
</feature>
<feature type="transmembrane region" description="Helical" evidence="1">
    <location>
        <begin position="164"/>
        <end position="189"/>
    </location>
</feature>
<proteinExistence type="predicted"/>
<evidence type="ECO:0000256" key="1">
    <source>
        <dbReference type="SAM" id="Phobius"/>
    </source>
</evidence>
<dbReference type="AlphaFoldDB" id="A0A382H7V6"/>